<sequence>MESLLKQVAGTKSSTISSCQCLPASHGLFLTNGILRRSVQPGVLGCMGIWELSAHIDWQADNACHWHASRISLLGRRPPAPVVRSYDQRPAALAPLGVADWRMLDGKDLVPIELVYPTLRGNDVYNPRFSGTSSSTRPRPR</sequence>
<organism evidence="1 2">
    <name type="scientific">Lentinus tigrinus ALCF2SS1-6</name>
    <dbReference type="NCBI Taxonomy" id="1328759"/>
    <lineage>
        <taxon>Eukaryota</taxon>
        <taxon>Fungi</taxon>
        <taxon>Dikarya</taxon>
        <taxon>Basidiomycota</taxon>
        <taxon>Agaricomycotina</taxon>
        <taxon>Agaricomycetes</taxon>
        <taxon>Polyporales</taxon>
        <taxon>Polyporaceae</taxon>
        <taxon>Lentinus</taxon>
    </lineage>
</organism>
<evidence type="ECO:0000313" key="1">
    <source>
        <dbReference type="EMBL" id="RPD56628.1"/>
    </source>
</evidence>
<evidence type="ECO:0000313" key="2">
    <source>
        <dbReference type="Proteomes" id="UP000313359"/>
    </source>
</evidence>
<proteinExistence type="predicted"/>
<accession>A0A5C2S042</accession>
<dbReference type="EMBL" id="ML122286">
    <property type="protein sequence ID" value="RPD56628.1"/>
    <property type="molecule type" value="Genomic_DNA"/>
</dbReference>
<dbReference type="Proteomes" id="UP000313359">
    <property type="component" value="Unassembled WGS sequence"/>
</dbReference>
<name>A0A5C2S042_9APHY</name>
<protein>
    <submittedName>
        <fullName evidence="1">Uncharacterized protein</fullName>
    </submittedName>
</protein>
<dbReference type="OrthoDB" id="412788at2759"/>
<gene>
    <name evidence="1" type="ORF">L227DRAFT_248005</name>
</gene>
<keyword evidence="2" id="KW-1185">Reference proteome</keyword>
<reference evidence="1" key="1">
    <citation type="journal article" date="2018" name="Genome Biol. Evol.">
        <title>Genomics and development of Lentinus tigrinus, a white-rot wood-decaying mushroom with dimorphic fruiting bodies.</title>
        <authorList>
            <person name="Wu B."/>
            <person name="Xu Z."/>
            <person name="Knudson A."/>
            <person name="Carlson A."/>
            <person name="Chen N."/>
            <person name="Kovaka S."/>
            <person name="LaButti K."/>
            <person name="Lipzen A."/>
            <person name="Pennachio C."/>
            <person name="Riley R."/>
            <person name="Schakwitz W."/>
            <person name="Umezawa K."/>
            <person name="Ohm R.A."/>
            <person name="Grigoriev I.V."/>
            <person name="Nagy L.G."/>
            <person name="Gibbons J."/>
            <person name="Hibbett D."/>
        </authorList>
    </citation>
    <scope>NUCLEOTIDE SEQUENCE [LARGE SCALE GENOMIC DNA]</scope>
    <source>
        <strain evidence="1">ALCF2SS1-6</strain>
    </source>
</reference>
<dbReference type="AlphaFoldDB" id="A0A5C2S042"/>